<evidence type="ECO:0000256" key="1">
    <source>
        <dbReference type="SAM" id="MobiDB-lite"/>
    </source>
</evidence>
<evidence type="ECO:0000313" key="2">
    <source>
        <dbReference type="EMBL" id="TGZ38242.1"/>
    </source>
</evidence>
<sequence length="2268" mass="251026">MACLNAFMFCTTHCGCDDESLLANELSKVRSQVSKGLAYFSESGPSASPSPQLKEQLQRLVSTLSTFLNVPETVCREVFVQFLAAQENSVNGIQPFVIDGRMHGLFNRIRLFYWQERLALCGILKLALCNWHDGWSSVADALFALTTYETRTELINAVLTDYLHVVSETEEFVKSHKGMTTPAGRFTPCFGGSLVDFEVGDDFDLMISQKLKEQVELLQAILIGVHMELQPSSTSAASQFTKLMESFWSQSLGLHQSILRALVKRPSMLDQICFLQTLILIRSARLDCPALFRRTDPRSKSRQTPSRHSRVAPGSTRTASTLEPAAPHFLSDTRLLNRLLVSLSDLGDLPVHGPLLLFGAVCASSFAPPSASLSVAGEQRTDEEVEWALASGVGEELDRGVISETAQLLAGQYGQLAIESLHVFDFLMGQLNGSGNTDSGSSELMDQTGTAAAGFCSETHIGLVDFCAHVAVLDLLTLLTRDVVLWSLDSQLPDVHHYPELFGPPNQTAFIQLVAKTLHVVVQHAQYASSRPQLTSNKNHESESGSGIGNRLASLIESLTEVFPQRLGILRLCSALMIPGRTASSRGAESCLVKLVSELISCMPFLSEPFSPDLAAMLSRNSTPWYPSLDSGGDLTQTNEVVLTQPYTIWQTESRFGDHRKSSYSTNLQLPAGTHGIIRSDLGLVIWKYEHSVWQVLEHEIQQTWSAFESVNKTEFELMGLSHSQSFSGSLDEHQTRLYTRLLRLFEFVCFVNSCVQTDVHLPFCLRVMGRLWQLLTHILDLASERQLETRRLPKDSEADTQVHRLLLNRLLPTMVRLWGAIMNNLANGGSTRLFENHADLWGHLFGDHATLFPRVLYARNVQSIKTQLNLTTSHITKQFAKMKTNLLDAGRPSNTVLSFELLIAYLDFVSGLLALTKWHSAAFADPAEVSPIDNGMELLRGAVLFVVQHLLPDLLHPDKWIHFSGTSKNAYGLYCLGERCLILLTDLLTTSCLDSDSLENPDLLSSDTVHEALQSTGKIHPIGKLRQFALHLLLNNRPSLDSLLALSSIPLRLLLVRYKTLENGLNITAASEQSTACINSHGGRMARTTWLAIILVHHLLNLEYSWYTRHSGSSFSSPVQPLLSEIRRRVNPSTREHYITTLFHYIYYPYNVGLSRAAVTLLKWIVQYSDVNVVESLGDQTSFVRSICFQRLASSTDDQLTRACLFDLIAESVLGCDEFQDNNGQSSTRRPTGFLRLLISSPPVSRSALEDHWFGTVTPDAAEKEQQKLDLFKCCIAILKDARDKSKEGSVDQITSLCLRNVCKLISAFYLQDLRSCIDTVKNEPNFWELVTFPLMNFLRTARNNGKVLFQVDLSNVESELFGHIVSILALELFNTIFQQFSVTLDQSLDKILSQLVKQNAYTSWFKLVAHRLQQHSRTIPINTRPSPESQTTQQQSTQLDALYDATCRWKCLLVLHLKLMQARLERPTTSLSESSLDVSSIVTELLTCLHLLNDIAFESGTSALAGQLGACLTTALQHQTQCLLKQPKTRPMDLEDCLGQVLYLVLQFRPDSDEQTQHMHVELLASCSLLLQMTKDETTVTDRQNSKSDFQQLRIDLLHCVFAYMAPLSLCTKLTVADELALRQCINLVMQLWTIVGPDVVSDRLVQTGILHNLLQTMIQYSKMRNGASLCRDILSLVSMLALPCAVQNPCMNRRLYPELDESQILLNGKKGMNGRSAQFLFSGAELVASYEPLLSQALIWPATEVLMQWIREDEATFAVSRNSLSVNSDICPSSISPGPVPCSIPTKGEWTALLLTQLRFLCSLYDALGGLAHPFFGQLLHTFCSENSSQFEALLTVWSESLYSSTLSTPTLQRPLPPTASLLREGLLSPSRIQLAESLCALLWRVLLSGQSLGISPVTSGSGLPTLGMNVLFRSDSRANENLSTGAIRYAASYGPPSSPQFATTVFSMAEFQIHVCTVLFERPGFRPGAKTLVGGTPNHTPSKSTQMSDARSRSMASPSRPLTPLRKAGLESPLFPTTDASAMTAGSDSTGEAELECLVRHLVTSLSLLIIQLPSLGYLSLLSCEELHELRSPIQLVFNSPSLDDSSFRVSFGGLLNLAHSLGHLITKVFGQTRLAEVPGANKEKNRLRSLLVQAHEMTVSLICSQATLVLASAQTSPSDKQLLLRELAGELKSSNVFGRPTRRVHRSSIARSSRSPRSRSSSVVHQRPHDSSPHTSTSVSVVGAAVAESAQDSMGTKLCTSDLTAFDFEQAVDRFAELLRLTV</sequence>
<organism evidence="2 3">
    <name type="scientific">Opisthorchis felineus</name>
    <dbReference type="NCBI Taxonomy" id="147828"/>
    <lineage>
        <taxon>Eukaryota</taxon>
        <taxon>Metazoa</taxon>
        <taxon>Spiralia</taxon>
        <taxon>Lophotrochozoa</taxon>
        <taxon>Platyhelminthes</taxon>
        <taxon>Trematoda</taxon>
        <taxon>Digenea</taxon>
        <taxon>Opisthorchiida</taxon>
        <taxon>Opisthorchiata</taxon>
        <taxon>Opisthorchiidae</taxon>
        <taxon>Opisthorchis</taxon>
    </lineage>
</organism>
<protein>
    <submittedName>
        <fullName evidence="2">Uncharacterized protein</fullName>
    </submittedName>
</protein>
<feature type="compositionally biased region" description="Low complexity" evidence="1">
    <location>
        <begin position="2194"/>
        <end position="2207"/>
    </location>
</feature>
<gene>
    <name evidence="2" type="ORF">CRM22_011297</name>
</gene>
<evidence type="ECO:0000313" key="3">
    <source>
        <dbReference type="Proteomes" id="UP000308267"/>
    </source>
</evidence>
<name>A0A4S2JPX2_OPIFE</name>
<feature type="region of interest" description="Disordered" evidence="1">
    <location>
        <begin position="2186"/>
        <end position="2225"/>
    </location>
</feature>
<feature type="region of interest" description="Disordered" evidence="1">
    <location>
        <begin position="1974"/>
        <end position="2013"/>
    </location>
</feature>
<dbReference type="EMBL" id="SJOL01012841">
    <property type="protein sequence ID" value="TGZ38242.1"/>
    <property type="molecule type" value="Genomic_DNA"/>
</dbReference>
<keyword evidence="3" id="KW-1185">Reference proteome</keyword>
<dbReference type="Proteomes" id="UP000308267">
    <property type="component" value="Unassembled WGS sequence"/>
</dbReference>
<dbReference type="STRING" id="147828.A0A4S2JPX2"/>
<accession>A0A4S2JPX2</accession>
<feature type="compositionally biased region" description="Polar residues" evidence="1">
    <location>
        <begin position="1981"/>
        <end position="1990"/>
    </location>
</feature>
<feature type="region of interest" description="Disordered" evidence="1">
    <location>
        <begin position="295"/>
        <end position="323"/>
    </location>
</feature>
<dbReference type="OrthoDB" id="6249763at2759"/>
<comment type="caution">
    <text evidence="2">The sequence shown here is derived from an EMBL/GenBank/DDBJ whole genome shotgun (WGS) entry which is preliminary data.</text>
</comment>
<reference evidence="2 3" key="1">
    <citation type="journal article" date="2019" name="BMC Genomics">
        <title>New insights from Opisthorchis felineus genome: update on genomics of the epidemiologically important liver flukes.</title>
        <authorList>
            <person name="Ershov N.I."/>
            <person name="Mordvinov V.A."/>
            <person name="Prokhortchouk E.B."/>
            <person name="Pakharukova M.Y."/>
            <person name="Gunbin K.V."/>
            <person name="Ustyantsev K."/>
            <person name="Genaev M.A."/>
            <person name="Blinov A.G."/>
            <person name="Mazur A."/>
            <person name="Boulygina E."/>
            <person name="Tsygankova S."/>
            <person name="Khrameeva E."/>
            <person name="Chekanov N."/>
            <person name="Fan G."/>
            <person name="Xiao A."/>
            <person name="Zhang H."/>
            <person name="Xu X."/>
            <person name="Yang H."/>
            <person name="Solovyev V."/>
            <person name="Lee S.M."/>
            <person name="Liu X."/>
            <person name="Afonnikov D.A."/>
            <person name="Skryabin K.G."/>
        </authorList>
    </citation>
    <scope>NUCLEOTIDE SEQUENCE [LARGE SCALE GENOMIC DNA]</scope>
    <source>
        <strain evidence="2">AK-0245</strain>
        <tissue evidence="2">Whole organism</tissue>
    </source>
</reference>
<proteinExistence type="predicted"/>
<feature type="compositionally biased region" description="Low complexity" evidence="1">
    <location>
        <begin position="1991"/>
        <end position="2004"/>
    </location>
</feature>